<dbReference type="InterPro" id="IPR015422">
    <property type="entry name" value="PyrdxlP-dep_Trfase_small"/>
</dbReference>
<dbReference type="InterPro" id="IPR039429">
    <property type="entry name" value="SHMT-like_dom"/>
</dbReference>
<dbReference type="Gene3D" id="3.40.640.10">
    <property type="entry name" value="Type I PLP-dependent aspartate aminotransferase-like (Major domain)"/>
    <property type="match status" value="1"/>
</dbReference>
<dbReference type="OrthoDB" id="9803846at2"/>
<comment type="subcellular location">
    <subcellularLocation>
        <location evidence="2 11">Cytoplasm</location>
    </subcellularLocation>
</comment>
<dbReference type="InterPro" id="IPR049943">
    <property type="entry name" value="Ser_HO-MeTrfase-like"/>
</dbReference>
<evidence type="ECO:0000256" key="9">
    <source>
        <dbReference type="ARBA" id="ARBA00051216"/>
    </source>
</evidence>
<dbReference type="SUPFAM" id="SSF53383">
    <property type="entry name" value="PLP-dependent transferases"/>
    <property type="match status" value="1"/>
</dbReference>
<dbReference type="Gene3D" id="3.90.1150.10">
    <property type="entry name" value="Aspartate Aminotransferase, domain 1"/>
    <property type="match status" value="1"/>
</dbReference>
<comment type="cofactor">
    <cofactor evidence="1 11 12">
        <name>pyridoxal 5'-phosphate</name>
        <dbReference type="ChEBI" id="CHEBI:597326"/>
    </cofactor>
</comment>
<keyword evidence="7 11" id="KW-0808">Transferase</keyword>
<accession>A0A2P8FKC0</accession>
<feature type="domain" description="Serine hydroxymethyltransferase-like" evidence="13">
    <location>
        <begin position="15"/>
        <end position="391"/>
    </location>
</feature>
<dbReference type="InterPro" id="IPR001085">
    <property type="entry name" value="Ser_HO-MeTrfase"/>
</dbReference>
<keyword evidence="14" id="KW-0489">Methyltransferase</keyword>
<dbReference type="GO" id="GO:0050413">
    <property type="term" value="F:D-alanine 2-hydroxymethyltransferase activity"/>
    <property type="evidence" value="ECO:0007669"/>
    <property type="project" value="UniProtKB-EC"/>
</dbReference>
<evidence type="ECO:0000256" key="5">
    <source>
        <dbReference type="ARBA" id="ARBA00022490"/>
    </source>
</evidence>
<dbReference type="PROSITE" id="PS00096">
    <property type="entry name" value="SHMT"/>
    <property type="match status" value="1"/>
</dbReference>
<organism evidence="14 15">
    <name type="scientific">Shimia abyssi</name>
    <dbReference type="NCBI Taxonomy" id="1662395"/>
    <lineage>
        <taxon>Bacteria</taxon>
        <taxon>Pseudomonadati</taxon>
        <taxon>Pseudomonadota</taxon>
        <taxon>Alphaproteobacteria</taxon>
        <taxon>Rhodobacterales</taxon>
        <taxon>Roseobacteraceae</taxon>
    </lineage>
</organism>
<comment type="function">
    <text evidence="11">Catalyzes the reversible interconversion of serine and glycine with tetrahydrofolate (THF) serving as the one-carbon carrier. This reaction serves as the major source of one-carbon groups required for the biosynthesis of purines, thymidylate, methionine, and other important biomolecules. Also exhibits THF-independent aldolase activity toward beta-hydroxyamino acids, producing glycine and aldehydes, via a retro-aldol mechanism.</text>
</comment>
<feature type="site" description="Plays an important role in substrate specificity" evidence="11">
    <location>
        <position position="235"/>
    </location>
</feature>
<comment type="catalytic activity">
    <reaction evidence="9">
        <text>(6R)-5,10-methylene-5,6,7,8-tetrahydrofolate + D-alanine + H2O = 2-methylserine + (6S)-5,6,7,8-tetrahydrofolate</text>
        <dbReference type="Rhea" id="RHEA:10064"/>
        <dbReference type="ChEBI" id="CHEBI:15377"/>
        <dbReference type="ChEBI" id="CHEBI:15636"/>
        <dbReference type="ChEBI" id="CHEBI:57416"/>
        <dbReference type="ChEBI" id="CHEBI:57453"/>
        <dbReference type="ChEBI" id="CHEBI:58275"/>
        <dbReference type="EC" id="2.1.2.7"/>
    </reaction>
</comment>
<evidence type="ECO:0000313" key="14">
    <source>
        <dbReference type="EMBL" id="PSL22139.1"/>
    </source>
</evidence>
<dbReference type="FunFam" id="3.40.640.10:FF:000001">
    <property type="entry name" value="Serine hydroxymethyltransferase"/>
    <property type="match status" value="1"/>
</dbReference>
<evidence type="ECO:0000256" key="1">
    <source>
        <dbReference type="ARBA" id="ARBA00001933"/>
    </source>
</evidence>
<dbReference type="Proteomes" id="UP000240418">
    <property type="component" value="Unassembled WGS sequence"/>
</dbReference>
<evidence type="ECO:0000256" key="2">
    <source>
        <dbReference type="ARBA" id="ARBA00004496"/>
    </source>
</evidence>
<comment type="caution">
    <text evidence="14">The sequence shown here is derived from an EMBL/GenBank/DDBJ whole genome shotgun (WGS) entry which is preliminary data.</text>
</comment>
<dbReference type="UniPathway" id="UPA00288">
    <property type="reaction ID" value="UER01023"/>
</dbReference>
<evidence type="ECO:0000256" key="11">
    <source>
        <dbReference type="HAMAP-Rule" id="MF_00051"/>
    </source>
</evidence>
<dbReference type="PIRSF" id="PIRSF000412">
    <property type="entry name" value="SHMT"/>
    <property type="match status" value="1"/>
</dbReference>
<dbReference type="GO" id="GO:0005829">
    <property type="term" value="C:cytosol"/>
    <property type="evidence" value="ECO:0007669"/>
    <property type="project" value="TreeGrafter"/>
</dbReference>
<dbReference type="AlphaFoldDB" id="A0A2P8FKC0"/>
<evidence type="ECO:0000256" key="4">
    <source>
        <dbReference type="ARBA" id="ARBA00011738"/>
    </source>
</evidence>
<comment type="similarity">
    <text evidence="3 11">Belongs to the SHMT family.</text>
</comment>
<protein>
    <recommendedName>
        <fullName evidence="11">Serine hydroxymethyltransferase</fullName>
        <shortName evidence="11">SHMT</shortName>
        <shortName evidence="11">Serine methylase</shortName>
        <ecNumber evidence="11">2.1.2.1</ecNumber>
    </recommendedName>
</protein>
<dbReference type="InterPro" id="IPR015421">
    <property type="entry name" value="PyrdxlP-dep_Trfase_major"/>
</dbReference>
<dbReference type="PANTHER" id="PTHR11680:SF35">
    <property type="entry name" value="SERINE HYDROXYMETHYLTRANSFERASE 1"/>
    <property type="match status" value="1"/>
</dbReference>
<keyword evidence="8 11" id="KW-0663">Pyridoxal phosphate</keyword>
<feature type="modified residue" description="N6-(pyridoxal phosphate)lysine" evidence="11 12">
    <location>
        <position position="236"/>
    </location>
</feature>
<feature type="binding site" evidence="11">
    <location>
        <begin position="131"/>
        <end position="133"/>
    </location>
    <ligand>
        <name>(6S)-5,6,7,8-tetrahydrofolate</name>
        <dbReference type="ChEBI" id="CHEBI:57453"/>
    </ligand>
</feature>
<dbReference type="HAMAP" id="MF_00051">
    <property type="entry name" value="SHMT"/>
    <property type="match status" value="1"/>
</dbReference>
<keyword evidence="5 11" id="KW-0963">Cytoplasm</keyword>
<name>A0A2P8FKC0_9RHOB</name>
<evidence type="ECO:0000256" key="8">
    <source>
        <dbReference type="ARBA" id="ARBA00022898"/>
    </source>
</evidence>
<dbReference type="RefSeq" id="WP_106606824.1">
    <property type="nucleotide sequence ID" value="NZ_PYGJ01000001.1"/>
</dbReference>
<feature type="binding site" evidence="11">
    <location>
        <position position="127"/>
    </location>
    <ligand>
        <name>(6S)-5,6,7,8-tetrahydrofolate</name>
        <dbReference type="ChEBI" id="CHEBI:57453"/>
    </ligand>
</feature>
<feature type="binding site" evidence="11">
    <location>
        <position position="251"/>
    </location>
    <ligand>
        <name>(6S)-5,6,7,8-tetrahydrofolate</name>
        <dbReference type="ChEBI" id="CHEBI:57453"/>
    </ligand>
</feature>
<keyword evidence="11" id="KW-0028">Amino-acid biosynthesis</keyword>
<comment type="subunit">
    <text evidence="4 11">Homodimer.</text>
</comment>
<comment type="pathway">
    <text evidence="11">One-carbon metabolism; tetrahydrofolate interconversion.</text>
</comment>
<dbReference type="GO" id="GO:0008168">
    <property type="term" value="F:methyltransferase activity"/>
    <property type="evidence" value="ECO:0007669"/>
    <property type="project" value="UniProtKB-KW"/>
</dbReference>
<reference evidence="14 15" key="1">
    <citation type="submission" date="2018-03" db="EMBL/GenBank/DDBJ databases">
        <title>Genomic Encyclopedia of Archaeal and Bacterial Type Strains, Phase II (KMG-II): from individual species to whole genera.</title>
        <authorList>
            <person name="Goeker M."/>
        </authorList>
    </citation>
    <scope>NUCLEOTIDE SEQUENCE [LARGE SCALE GENOMIC DNA]</scope>
    <source>
        <strain evidence="14 15">DSM 100673</strain>
    </source>
</reference>
<evidence type="ECO:0000256" key="6">
    <source>
        <dbReference type="ARBA" id="ARBA00022563"/>
    </source>
</evidence>
<dbReference type="NCBIfam" id="NF000586">
    <property type="entry name" value="PRK00011.1"/>
    <property type="match status" value="1"/>
</dbReference>
<evidence type="ECO:0000256" key="10">
    <source>
        <dbReference type="ARBA" id="ARBA00057572"/>
    </source>
</evidence>
<keyword evidence="6 11" id="KW-0554">One-carbon metabolism</keyword>
<dbReference type="GO" id="GO:0030170">
    <property type="term" value="F:pyridoxal phosphate binding"/>
    <property type="evidence" value="ECO:0007669"/>
    <property type="project" value="UniProtKB-UniRule"/>
</dbReference>
<dbReference type="GO" id="GO:0019264">
    <property type="term" value="P:glycine biosynthetic process from serine"/>
    <property type="evidence" value="ECO:0007669"/>
    <property type="project" value="UniProtKB-UniRule"/>
</dbReference>
<gene>
    <name evidence="11" type="primary">glyA</name>
    <name evidence="14" type="ORF">CLV88_101564</name>
</gene>
<comment type="function">
    <text evidence="10">Catalyzes the reversible interconversion of alpha-methyl-L-serine to D-alanine with tetrahydrofolate (THF) serving as the one-carbon carrier. Cannot use alpha-methyl-D-serine, L-serine, D-serine or L-alanine.</text>
</comment>
<comment type="catalytic activity">
    <reaction evidence="11">
        <text>(6R)-5,10-methylene-5,6,7,8-tetrahydrofolate + glycine + H2O = (6S)-5,6,7,8-tetrahydrofolate + L-serine</text>
        <dbReference type="Rhea" id="RHEA:15481"/>
        <dbReference type="ChEBI" id="CHEBI:15377"/>
        <dbReference type="ChEBI" id="CHEBI:15636"/>
        <dbReference type="ChEBI" id="CHEBI:33384"/>
        <dbReference type="ChEBI" id="CHEBI:57305"/>
        <dbReference type="ChEBI" id="CHEBI:57453"/>
        <dbReference type="EC" id="2.1.2.1"/>
    </reaction>
</comment>
<evidence type="ECO:0000256" key="7">
    <source>
        <dbReference type="ARBA" id="ARBA00022679"/>
    </source>
</evidence>
<proteinExistence type="inferred from homology"/>
<dbReference type="CDD" id="cd00378">
    <property type="entry name" value="SHMT"/>
    <property type="match status" value="1"/>
</dbReference>
<dbReference type="GO" id="GO:0032259">
    <property type="term" value="P:methylation"/>
    <property type="evidence" value="ECO:0007669"/>
    <property type="project" value="UniProtKB-KW"/>
</dbReference>
<dbReference type="InterPro" id="IPR015424">
    <property type="entry name" value="PyrdxlP-dep_Trfase"/>
</dbReference>
<dbReference type="UniPathway" id="UPA00193"/>
<evidence type="ECO:0000313" key="15">
    <source>
        <dbReference type="Proteomes" id="UP000240418"/>
    </source>
</evidence>
<dbReference type="GO" id="GO:0004372">
    <property type="term" value="F:glycine hydroxymethyltransferase activity"/>
    <property type="evidence" value="ECO:0007669"/>
    <property type="project" value="UniProtKB-UniRule"/>
</dbReference>
<dbReference type="Pfam" id="PF00464">
    <property type="entry name" value="SHMT"/>
    <property type="match status" value="1"/>
</dbReference>
<dbReference type="PANTHER" id="PTHR11680">
    <property type="entry name" value="SERINE HYDROXYMETHYLTRANSFERASE"/>
    <property type="match status" value="1"/>
</dbReference>
<dbReference type="GO" id="GO:0035999">
    <property type="term" value="P:tetrahydrofolate interconversion"/>
    <property type="evidence" value="ECO:0007669"/>
    <property type="project" value="UniProtKB-UniRule"/>
</dbReference>
<comment type="pathway">
    <text evidence="11">Amino-acid biosynthesis; glycine biosynthesis; glycine from L-serine: step 1/1.</text>
</comment>
<evidence type="ECO:0000256" key="12">
    <source>
        <dbReference type="PIRSR" id="PIRSR000412-50"/>
    </source>
</evidence>
<comment type="caution">
    <text evidence="11">Lacks conserved residue(s) required for the propagation of feature annotation.</text>
</comment>
<sequence length="430" mass="45898">MTASRDPGFFDEALSSRDPELFASITDELGRQRDEIELIASENIVSAAVMEAQGSVMTNKYAEGYPGRRYYGGCQYVDVAENLAIARAKELFDVGFANVQPNSGSQANQGVFQALLKPGDTILGMNLASGGHLTHGAAPNQSGKWFNPVQYGVRKQDNLIDYDEVAALAKEHRPKMIIAGGSAIPRQIDFAKFREIADSVGAFLLVDMAHFAGLVAAGEHPSPFPYADVATTTTHKTLRGPRGGMILTNDEAIAKKINSAIFPGIQGGPLMHVIAAKAVAFGEALRPEFKDYIVNVRANAVALSDQLMKGGLDIVTGGTDTHVMLVDLRPKGVKGNATEKALGRAHITCNKNGIPFDPEKPMVTSGIRLGTPAGTTRGFGEAEFRQIADWIIEVVEGLAANGEEGNGAVEEKVKGEVAALCARFPMYPKL</sequence>
<dbReference type="EC" id="2.1.2.1" evidence="11"/>
<evidence type="ECO:0000259" key="13">
    <source>
        <dbReference type="Pfam" id="PF00464"/>
    </source>
</evidence>
<keyword evidence="15" id="KW-1185">Reference proteome</keyword>
<evidence type="ECO:0000256" key="3">
    <source>
        <dbReference type="ARBA" id="ARBA00006376"/>
    </source>
</evidence>
<dbReference type="InterPro" id="IPR019798">
    <property type="entry name" value="Ser_HO-MeTrfase_PLP_BS"/>
</dbReference>
<dbReference type="EMBL" id="PYGJ01000001">
    <property type="protein sequence ID" value="PSL22139.1"/>
    <property type="molecule type" value="Genomic_DNA"/>
</dbReference>